<reference evidence="1" key="1">
    <citation type="submission" date="2013-05" db="EMBL/GenBank/DDBJ databases">
        <title>Draft genome sequences of six wheat associated Fusarium spp. isolates.</title>
        <authorList>
            <person name="Moolhuijzen P.M."/>
            <person name="Manners J.M."/>
            <person name="Wilcox S."/>
            <person name="Bellgard M.I."/>
            <person name="Gardiner D.M."/>
        </authorList>
    </citation>
    <scope>NUCLEOTIDE SEQUENCE</scope>
    <source>
        <strain evidence="1">CS3069</strain>
    </source>
</reference>
<comment type="caution">
    <text evidence="1">The sequence shown here is derived from an EMBL/GenBank/DDBJ whole genome shotgun (WGS) entry which is preliminary data.</text>
</comment>
<accession>A0A090MEW4</accession>
<dbReference type="AlphaFoldDB" id="A0A090MEW4"/>
<sequence length="437" mass="48346">MAYVAHREGNTVIRDEESLTLAELISLSSILLSPSTLMNTSATINDFERFSVNVFDGWNSDTPIEAAALVPQRQFNHTRIQVVVIMDEEGLTLAGLCSVSSILQSLSAIVDVPATILDFERFLSSIFDGWNSDTPIEAAALLPQRVFNHTRIQVGVLSEDHPLSAQQLKNGHNEQKREHYDKAAFLRIAQGTSHMLIDISRGERPLSQLKLLQENFYPTGSSTEESSLEITLLLSPEQHDYAVRVAKIINDRKEKEIQSDPLAPYFLHAPDARTLTIGQAPTPGSEGFPTNVAGYQFTHFANADQHLLHNIASLVFRAGVVRTPHVNKDMLAVNVGGREDLYPQNGDPCQVSVEGTSLQKSSDEHGIAASAVYKALKDAEPQYDRLVYFNKNCEYVVRPLSERGGDELNRRCGLQGTHYGSLCREITSILSGSRFQS</sequence>
<gene>
    <name evidence="1" type="ORF">BN850_0134190</name>
</gene>
<evidence type="ECO:0000313" key="1">
    <source>
        <dbReference type="EMBL" id="CEG05683.1"/>
    </source>
</evidence>
<protein>
    <submittedName>
        <fullName evidence="1">WGS project CBMI000000000 data, contig CS3069_c004917</fullName>
    </submittedName>
</protein>
<name>A0A090MEW4_9HYPO</name>
<proteinExistence type="predicted"/>
<organism evidence="1">
    <name type="scientific">Fusarium clavum</name>
    <dbReference type="NCBI Taxonomy" id="2594811"/>
    <lineage>
        <taxon>Eukaryota</taxon>
        <taxon>Fungi</taxon>
        <taxon>Dikarya</taxon>
        <taxon>Ascomycota</taxon>
        <taxon>Pezizomycotina</taxon>
        <taxon>Sordariomycetes</taxon>
        <taxon>Hypocreomycetidae</taxon>
        <taxon>Hypocreales</taxon>
        <taxon>Nectriaceae</taxon>
        <taxon>Fusarium</taxon>
        <taxon>Fusarium incarnatum-equiseti species complex</taxon>
    </lineage>
</organism>
<dbReference type="EMBL" id="CBMI010004913">
    <property type="protein sequence ID" value="CEG05683.1"/>
    <property type="molecule type" value="Genomic_DNA"/>
</dbReference>